<dbReference type="PROSITE" id="PS00018">
    <property type="entry name" value="EF_HAND_1"/>
    <property type="match status" value="5"/>
</dbReference>
<gene>
    <name evidence="3" type="ORF">HNAJ_LOCUS11236</name>
</gene>
<dbReference type="OrthoDB" id="428774at2759"/>
<feature type="domain" description="EF-hand" evidence="2">
    <location>
        <begin position="28"/>
        <end position="63"/>
    </location>
</feature>
<dbReference type="InterPro" id="IPR018247">
    <property type="entry name" value="EF_Hand_1_Ca_BS"/>
</dbReference>
<dbReference type="Gene3D" id="1.10.238.10">
    <property type="entry name" value="EF-hand"/>
    <property type="match status" value="2"/>
</dbReference>
<reference evidence="5" key="1">
    <citation type="submission" date="2017-02" db="UniProtKB">
        <authorList>
            <consortium name="WormBaseParasite"/>
        </authorList>
    </citation>
    <scope>IDENTIFICATION</scope>
</reference>
<dbReference type="Proteomes" id="UP000278807">
    <property type="component" value="Unassembled WGS sequence"/>
</dbReference>
<reference evidence="3 4" key="2">
    <citation type="submission" date="2018-11" db="EMBL/GenBank/DDBJ databases">
        <authorList>
            <consortium name="Pathogen Informatics"/>
        </authorList>
    </citation>
    <scope>NUCLEOTIDE SEQUENCE [LARGE SCALE GENOMIC DNA]</scope>
</reference>
<dbReference type="GO" id="GO:0005829">
    <property type="term" value="C:cytosol"/>
    <property type="evidence" value="ECO:0007669"/>
    <property type="project" value="TreeGrafter"/>
</dbReference>
<dbReference type="InterPro" id="IPR002048">
    <property type="entry name" value="EF_hand_dom"/>
</dbReference>
<dbReference type="Pfam" id="PF13499">
    <property type="entry name" value="EF-hand_7"/>
    <property type="match status" value="1"/>
</dbReference>
<dbReference type="GO" id="GO:0043195">
    <property type="term" value="C:terminal bouton"/>
    <property type="evidence" value="ECO:0007669"/>
    <property type="project" value="TreeGrafter"/>
</dbReference>
<dbReference type="GO" id="GO:0005509">
    <property type="term" value="F:calcium ion binding"/>
    <property type="evidence" value="ECO:0007669"/>
    <property type="project" value="InterPro"/>
</dbReference>
<dbReference type="SUPFAM" id="SSF47473">
    <property type="entry name" value="EF-hand"/>
    <property type="match status" value="2"/>
</dbReference>
<feature type="domain" description="EF-hand" evidence="2">
    <location>
        <begin position="118"/>
        <end position="153"/>
    </location>
</feature>
<proteinExistence type="predicted"/>
<protein>
    <submittedName>
        <fullName evidence="5">Calmodulin</fullName>
    </submittedName>
</protein>
<dbReference type="GO" id="GO:0005634">
    <property type="term" value="C:nucleus"/>
    <property type="evidence" value="ECO:0007669"/>
    <property type="project" value="TreeGrafter"/>
</dbReference>
<evidence type="ECO:0000313" key="3">
    <source>
        <dbReference type="EMBL" id="VDO09905.1"/>
    </source>
</evidence>
<dbReference type="EMBL" id="UZAE01013450">
    <property type="protein sequence ID" value="VDO09905.1"/>
    <property type="molecule type" value="Genomic_DNA"/>
</dbReference>
<keyword evidence="4" id="KW-1185">Reference proteome</keyword>
<name>A0A0R3TU31_RODNA</name>
<feature type="domain" description="EF-hand" evidence="2">
    <location>
        <begin position="249"/>
        <end position="285"/>
    </location>
</feature>
<evidence type="ECO:0000259" key="2">
    <source>
        <dbReference type="PROSITE" id="PS50222"/>
    </source>
</evidence>
<dbReference type="GO" id="GO:0030425">
    <property type="term" value="C:dendrite"/>
    <property type="evidence" value="ECO:0007669"/>
    <property type="project" value="TreeGrafter"/>
</dbReference>
<dbReference type="PANTHER" id="PTHR19972:SF10">
    <property type="entry name" value="CALBINDIN-32"/>
    <property type="match status" value="1"/>
</dbReference>
<organism evidence="5">
    <name type="scientific">Rodentolepis nana</name>
    <name type="common">Dwarf tapeworm</name>
    <name type="synonym">Hymenolepis nana</name>
    <dbReference type="NCBI Taxonomy" id="102285"/>
    <lineage>
        <taxon>Eukaryota</taxon>
        <taxon>Metazoa</taxon>
        <taxon>Spiralia</taxon>
        <taxon>Lophotrochozoa</taxon>
        <taxon>Platyhelminthes</taxon>
        <taxon>Cestoda</taxon>
        <taxon>Eucestoda</taxon>
        <taxon>Cyclophyllidea</taxon>
        <taxon>Hymenolepididae</taxon>
        <taxon>Rodentolepis</taxon>
    </lineage>
</organism>
<feature type="domain" description="EF-hand" evidence="2">
    <location>
        <begin position="206"/>
        <end position="241"/>
    </location>
</feature>
<dbReference type="Pfam" id="PF13833">
    <property type="entry name" value="EF-hand_8"/>
    <property type="match status" value="1"/>
</dbReference>
<keyword evidence="1" id="KW-0106">Calcium</keyword>
<dbReference type="PROSITE" id="PS50222">
    <property type="entry name" value="EF_HAND_2"/>
    <property type="match status" value="4"/>
</dbReference>
<dbReference type="AlphaFoldDB" id="A0A0R3TU31"/>
<dbReference type="GO" id="GO:1900271">
    <property type="term" value="P:regulation of long-term synaptic potentiation"/>
    <property type="evidence" value="ECO:0007669"/>
    <property type="project" value="TreeGrafter"/>
</dbReference>
<dbReference type="InterPro" id="IPR011992">
    <property type="entry name" value="EF-hand-dom_pair"/>
</dbReference>
<evidence type="ECO:0000313" key="4">
    <source>
        <dbReference type="Proteomes" id="UP000278807"/>
    </source>
</evidence>
<dbReference type="Pfam" id="PF13202">
    <property type="entry name" value="EF-hand_5"/>
    <property type="match status" value="2"/>
</dbReference>
<dbReference type="GO" id="GO:0099509">
    <property type="term" value="P:regulation of presynaptic cytosolic calcium ion concentration"/>
    <property type="evidence" value="ECO:0007669"/>
    <property type="project" value="TreeGrafter"/>
</dbReference>
<sequence length="285" mass="32852">MSQEMPKQALIHTLEKMLEPITGKIVSLSASDLLAVWDFFDLNHDGALTDEEYELFVRIFGEILKNVFPNYSRTSIPDLITASINPGMPYQIGIDEISHLLDEEERFLLVFRKLSNISSSFEFMKIWREFDSDGNGLLDSSELQAFLRKLLAKTSVPVTEEKIQEFAALIMRFFDMNSDGHLQICEMSKLLPTKNNILANNTLHDISEAELDKIFDFYDQDHNGVIENEEFEGLVKDLMDSAKKNYMSKDLDEFRDLLLKQWDENSDGKISKAELKLLLRHSRSL</sequence>
<dbReference type="InterPro" id="IPR051001">
    <property type="entry name" value="Calbindin_Ca-bind"/>
</dbReference>
<evidence type="ECO:0000313" key="5">
    <source>
        <dbReference type="WBParaSite" id="HNAJ_0001124601-mRNA-1"/>
    </source>
</evidence>
<dbReference type="PANTHER" id="PTHR19972">
    <property type="entry name" value="CALBINDIN"/>
    <property type="match status" value="1"/>
</dbReference>
<accession>A0A0R3TU31</accession>
<dbReference type="WBParaSite" id="HNAJ_0001124601-mRNA-1">
    <property type="protein sequence ID" value="HNAJ_0001124601-mRNA-1"/>
    <property type="gene ID" value="HNAJ_0001124601"/>
</dbReference>
<dbReference type="STRING" id="102285.A0A0R3TU31"/>
<evidence type="ECO:0000256" key="1">
    <source>
        <dbReference type="ARBA" id="ARBA00022837"/>
    </source>
</evidence>
<dbReference type="SMART" id="SM00054">
    <property type="entry name" value="EFh"/>
    <property type="match status" value="5"/>
</dbReference>